<evidence type="ECO:0000256" key="5">
    <source>
        <dbReference type="SAM" id="MobiDB-lite"/>
    </source>
</evidence>
<keyword evidence="8" id="KW-1185">Reference proteome</keyword>
<feature type="compositionally biased region" description="Basic and acidic residues" evidence="5">
    <location>
        <begin position="133"/>
        <end position="143"/>
    </location>
</feature>
<dbReference type="SUPFAM" id="SSF57850">
    <property type="entry name" value="RING/U-box"/>
    <property type="match status" value="1"/>
</dbReference>
<dbReference type="InterPro" id="IPR027370">
    <property type="entry name" value="Znf-RING_euk"/>
</dbReference>
<keyword evidence="2 4" id="KW-0863">Zinc-finger</keyword>
<evidence type="ECO:0000256" key="4">
    <source>
        <dbReference type="PROSITE-ProRule" id="PRU00175"/>
    </source>
</evidence>
<evidence type="ECO:0000256" key="2">
    <source>
        <dbReference type="ARBA" id="ARBA00022771"/>
    </source>
</evidence>
<comment type="caution">
    <text evidence="7">The sequence shown here is derived from an EMBL/GenBank/DDBJ whole genome shotgun (WGS) entry which is preliminary data.</text>
</comment>
<dbReference type="EMBL" id="LSRX01001195">
    <property type="protein sequence ID" value="OLP82405.1"/>
    <property type="molecule type" value="Genomic_DNA"/>
</dbReference>
<feature type="compositionally biased region" description="Low complexity" evidence="5">
    <location>
        <begin position="72"/>
        <end position="107"/>
    </location>
</feature>
<accession>A0A1Q9CHK7</accession>
<reference evidence="7 8" key="1">
    <citation type="submission" date="2016-02" db="EMBL/GenBank/DDBJ databases">
        <title>Genome analysis of coral dinoflagellate symbionts highlights evolutionary adaptations to a symbiotic lifestyle.</title>
        <authorList>
            <person name="Aranda M."/>
            <person name="Li Y."/>
            <person name="Liew Y.J."/>
            <person name="Baumgarten S."/>
            <person name="Simakov O."/>
            <person name="Wilson M."/>
            <person name="Piel J."/>
            <person name="Ashoor H."/>
            <person name="Bougouffa S."/>
            <person name="Bajic V.B."/>
            <person name="Ryu T."/>
            <person name="Ravasi T."/>
            <person name="Bayer T."/>
            <person name="Micklem G."/>
            <person name="Kim H."/>
            <person name="Bhak J."/>
            <person name="Lajeunesse T.C."/>
            <person name="Voolstra C.R."/>
        </authorList>
    </citation>
    <scope>NUCLEOTIDE SEQUENCE [LARGE SCALE GENOMIC DNA]</scope>
    <source>
        <strain evidence="7 8">CCMP2467</strain>
    </source>
</reference>
<dbReference type="PROSITE" id="PS50089">
    <property type="entry name" value="ZF_RING_2"/>
    <property type="match status" value="1"/>
</dbReference>
<gene>
    <name evidence="7" type="ORF">AK812_SmicGene36940</name>
</gene>
<dbReference type="PROSITE" id="PS00518">
    <property type="entry name" value="ZF_RING_1"/>
    <property type="match status" value="1"/>
</dbReference>
<proteinExistence type="predicted"/>
<dbReference type="InterPro" id="IPR017907">
    <property type="entry name" value="Znf_RING_CS"/>
</dbReference>
<evidence type="ECO:0000313" key="7">
    <source>
        <dbReference type="EMBL" id="OLP82405.1"/>
    </source>
</evidence>
<dbReference type="Pfam" id="PF13445">
    <property type="entry name" value="zf-RING_UBOX"/>
    <property type="match status" value="1"/>
</dbReference>
<feature type="region of interest" description="Disordered" evidence="5">
    <location>
        <begin position="70"/>
        <end position="143"/>
    </location>
</feature>
<dbReference type="Proteomes" id="UP000186817">
    <property type="component" value="Unassembled WGS sequence"/>
</dbReference>
<organism evidence="7 8">
    <name type="scientific">Symbiodinium microadriaticum</name>
    <name type="common">Dinoflagellate</name>
    <name type="synonym">Zooxanthella microadriatica</name>
    <dbReference type="NCBI Taxonomy" id="2951"/>
    <lineage>
        <taxon>Eukaryota</taxon>
        <taxon>Sar</taxon>
        <taxon>Alveolata</taxon>
        <taxon>Dinophyceae</taxon>
        <taxon>Suessiales</taxon>
        <taxon>Symbiodiniaceae</taxon>
        <taxon>Symbiodinium</taxon>
    </lineage>
</organism>
<dbReference type="OrthoDB" id="342730at2759"/>
<evidence type="ECO:0000259" key="6">
    <source>
        <dbReference type="PROSITE" id="PS50089"/>
    </source>
</evidence>
<feature type="domain" description="RING-type" evidence="6">
    <location>
        <begin position="3"/>
        <end position="33"/>
    </location>
</feature>
<name>A0A1Q9CHK7_SYMMI</name>
<dbReference type="Gene3D" id="3.30.40.10">
    <property type="entry name" value="Zinc/RING finger domain, C3HC4 (zinc finger)"/>
    <property type="match status" value="1"/>
</dbReference>
<dbReference type="InterPro" id="IPR001841">
    <property type="entry name" value="Znf_RING"/>
</dbReference>
<dbReference type="InterPro" id="IPR013083">
    <property type="entry name" value="Znf_RING/FYVE/PHD"/>
</dbReference>
<sequence length="143" mass="15356">MDCPICLNHYTDSEGFHVPKVFPCGHTICEQCLVAITRGQARPDESELTNFLRAHHVVARNTWQDVQTVLQDGSSSTSDTGASDIEEMLQPPLKAGAAAGQAKAAAASESRRGASPNDGIQDPEVQPPNEALEQFREAKAWAG</sequence>
<protein>
    <recommendedName>
        <fullName evidence="6">RING-type domain-containing protein</fullName>
    </recommendedName>
</protein>
<evidence type="ECO:0000313" key="8">
    <source>
        <dbReference type="Proteomes" id="UP000186817"/>
    </source>
</evidence>
<evidence type="ECO:0000256" key="3">
    <source>
        <dbReference type="ARBA" id="ARBA00022833"/>
    </source>
</evidence>
<dbReference type="GO" id="GO:0008270">
    <property type="term" value="F:zinc ion binding"/>
    <property type="evidence" value="ECO:0007669"/>
    <property type="project" value="UniProtKB-KW"/>
</dbReference>
<evidence type="ECO:0000256" key="1">
    <source>
        <dbReference type="ARBA" id="ARBA00022723"/>
    </source>
</evidence>
<keyword evidence="1" id="KW-0479">Metal-binding</keyword>
<dbReference type="AlphaFoldDB" id="A0A1Q9CHK7"/>
<keyword evidence="3" id="KW-0862">Zinc</keyword>